<dbReference type="OrthoDB" id="8727862at2"/>
<keyword evidence="7 8" id="KW-0998">Cell outer membrane</keyword>
<gene>
    <name evidence="13" type="ORF">CA267_010935</name>
</gene>
<feature type="domain" description="TonB-dependent receptor plug" evidence="12">
    <location>
        <begin position="61"/>
        <end position="160"/>
    </location>
</feature>
<keyword evidence="4 8" id="KW-0812">Transmembrane</keyword>
<sequence>MFKRTHLASAVFLAMSCQMAYAQEAQDDANSNNADNSSQAVEVIEVSGIRSSLNQALSIKRQNMQVVDAIVAQDIGKFPDNNVVEALQRVTGIQVTDRGAGEVNTVTIRGLTDVTTTVNGRNLFTASGRAVALADIPAALLKSVNVYKTRSASQIGSGIAGQIDISTQRPFNFDEGKVVVAARGIYQEQADKTDPQLSLLASDRWEVGGGEFGALINVAYTRTNYRDQSITAGAVLPFATENPSASLANGAAFGPLQRIFPADCSPQCWTPGLDTGLPFAPGSTLNLNGTEEEYYLSRDAVFGSDFTGERERPAVNVSLQWAPDDRSVYTFEAFYNGYRNESFNSLFFTFVDWWGDAGALEAPVLYEGTNIIKERQVNAPYGFMSGDLSTAETDTYMYALSGEWDITDDFRLESEIYYQDSEYTTDFVAMRTERTAYGLDVDFNDGDGIPGLAFWDDPATDINEADLTDQALWTANQMYDSGTASEGKALTWTLDGEYFLYDGFIQRVGFGLFYDDRSATDSSRATDGSVVRPFNEYDDGLVYTTTNFFDGNANFPSSWIVPNGNYLYSNREEFRDIYGFSENSLTLKKNFDIDEVTTAAYVEADFLTSLGGRDLDGQIGLRYEHAETEMTFFDTTVTPSIMSSADSSNGKLLPSLVARYHLTDNLMARVAYTETIRRPTFTDLNSFVTYMEDISGVGYGTATGGNPDLEPVESQNLDLTLEYYFGEGSSVYATWFQRDIEGLVYGSRTAIEFEGSEDIEAGTYIVSQPANTSNGKLDGWELGAVYFPENLPAMLDGFGIQASATFLDSSQDIPQFNETGDLTHYINQSIFGVSDLSYSTVFIYEKENFGMRLSYVWRDDFLNNYEAASFAGPLGIYRSPEKSLDFQLSYDVTEDMTVTFDATNITEEIYQSYYEYPDTYNFGSSLYSRTFALGVRYTF</sequence>
<dbReference type="KEGG" id="apel:CA267_010935"/>
<evidence type="ECO:0000256" key="4">
    <source>
        <dbReference type="ARBA" id="ARBA00022692"/>
    </source>
</evidence>
<evidence type="ECO:0000256" key="1">
    <source>
        <dbReference type="ARBA" id="ARBA00004571"/>
    </source>
</evidence>
<dbReference type="Pfam" id="PF07715">
    <property type="entry name" value="Plug"/>
    <property type="match status" value="1"/>
</dbReference>
<proteinExistence type="inferred from homology"/>
<dbReference type="InterPro" id="IPR039426">
    <property type="entry name" value="TonB-dep_rcpt-like"/>
</dbReference>
<dbReference type="AlphaFoldDB" id="A0A6M4MF41"/>
<evidence type="ECO:0000259" key="12">
    <source>
        <dbReference type="Pfam" id="PF07715"/>
    </source>
</evidence>
<evidence type="ECO:0000256" key="5">
    <source>
        <dbReference type="ARBA" id="ARBA00023077"/>
    </source>
</evidence>
<keyword evidence="3 8" id="KW-1134">Transmembrane beta strand</keyword>
<evidence type="ECO:0000313" key="14">
    <source>
        <dbReference type="Proteomes" id="UP000219285"/>
    </source>
</evidence>
<accession>A0A6M4MF41</accession>
<dbReference type="Proteomes" id="UP000219285">
    <property type="component" value="Chromosome"/>
</dbReference>
<feature type="chain" id="PRO_5028932652" evidence="10">
    <location>
        <begin position="23"/>
        <end position="939"/>
    </location>
</feature>
<dbReference type="GO" id="GO:0009279">
    <property type="term" value="C:cell outer membrane"/>
    <property type="evidence" value="ECO:0007669"/>
    <property type="project" value="UniProtKB-SubCell"/>
</dbReference>
<dbReference type="InterPro" id="IPR037066">
    <property type="entry name" value="Plug_dom_sf"/>
</dbReference>
<name>A0A6M4MF41_9ALTE</name>
<reference evidence="14" key="1">
    <citation type="submission" date="2014-12" db="EMBL/GenBank/DDBJ databases">
        <title>Complete genome sequence of a multi-drug resistant Klebsiella pneumoniae.</title>
        <authorList>
            <person name="Hua X."/>
            <person name="Chen Q."/>
            <person name="Li X."/>
            <person name="Feng Y."/>
            <person name="Ruan Z."/>
            <person name="Yu Y."/>
        </authorList>
    </citation>
    <scope>NUCLEOTIDE SEQUENCE [LARGE SCALE GENOMIC DNA]</scope>
    <source>
        <strain evidence="14">5.12</strain>
    </source>
</reference>
<comment type="subcellular location">
    <subcellularLocation>
        <location evidence="1 8">Cell outer membrane</location>
        <topology evidence="1 8">Multi-pass membrane protein</topology>
    </subcellularLocation>
</comment>
<dbReference type="PANTHER" id="PTHR40980">
    <property type="entry name" value="PLUG DOMAIN-CONTAINING PROTEIN"/>
    <property type="match status" value="1"/>
</dbReference>
<keyword evidence="5 9" id="KW-0798">TonB box</keyword>
<dbReference type="Pfam" id="PF00593">
    <property type="entry name" value="TonB_dep_Rec_b-barrel"/>
    <property type="match status" value="1"/>
</dbReference>
<dbReference type="EMBL" id="CP052766">
    <property type="protein sequence ID" value="QJR81260.1"/>
    <property type="molecule type" value="Genomic_DNA"/>
</dbReference>
<dbReference type="InterPro" id="IPR012910">
    <property type="entry name" value="Plug_dom"/>
</dbReference>
<reference evidence="13 14" key="2">
    <citation type="submission" date="2020-04" db="EMBL/GenBank/DDBJ databases">
        <title>Complete genome sequence of Alteromonas pelagimontana 5.12T.</title>
        <authorList>
            <person name="Sinha R.K."/>
            <person name="Krishnan K.P."/>
            <person name="Kurian J.P."/>
        </authorList>
    </citation>
    <scope>NUCLEOTIDE SEQUENCE [LARGE SCALE GENOMIC DNA]</scope>
    <source>
        <strain evidence="13 14">5.12</strain>
    </source>
</reference>
<dbReference type="RefSeq" id="WP_075607447.1">
    <property type="nucleotide sequence ID" value="NZ_CP052766.1"/>
</dbReference>
<keyword evidence="6 8" id="KW-0472">Membrane</keyword>
<evidence type="ECO:0000256" key="6">
    <source>
        <dbReference type="ARBA" id="ARBA00023136"/>
    </source>
</evidence>
<dbReference type="PROSITE" id="PS52016">
    <property type="entry name" value="TONB_DEPENDENT_REC_3"/>
    <property type="match status" value="1"/>
</dbReference>
<dbReference type="InterPro" id="IPR010104">
    <property type="entry name" value="TonB_rcpt_bac"/>
</dbReference>
<feature type="signal peptide" evidence="10">
    <location>
        <begin position="1"/>
        <end position="22"/>
    </location>
</feature>
<dbReference type="SUPFAM" id="SSF56935">
    <property type="entry name" value="Porins"/>
    <property type="match status" value="1"/>
</dbReference>
<dbReference type="PANTHER" id="PTHR40980:SF3">
    <property type="entry name" value="TONB-DEPENDENT RECEPTOR-LIKE BETA-BARREL DOMAIN-CONTAINING PROTEIN"/>
    <property type="match status" value="1"/>
</dbReference>
<evidence type="ECO:0000259" key="11">
    <source>
        <dbReference type="Pfam" id="PF00593"/>
    </source>
</evidence>
<evidence type="ECO:0000256" key="10">
    <source>
        <dbReference type="SAM" id="SignalP"/>
    </source>
</evidence>
<dbReference type="Gene3D" id="2.40.170.20">
    <property type="entry name" value="TonB-dependent receptor, beta-barrel domain"/>
    <property type="match status" value="1"/>
</dbReference>
<dbReference type="Gene3D" id="2.170.130.10">
    <property type="entry name" value="TonB-dependent receptor, plug domain"/>
    <property type="match status" value="1"/>
</dbReference>
<keyword evidence="2 8" id="KW-0813">Transport</keyword>
<protein>
    <submittedName>
        <fullName evidence="13">TonB-dependent receptor</fullName>
    </submittedName>
</protein>
<dbReference type="InterPro" id="IPR036942">
    <property type="entry name" value="Beta-barrel_TonB_sf"/>
</dbReference>
<keyword evidence="13" id="KW-0675">Receptor</keyword>
<organism evidence="13 14">
    <name type="scientific">Alteromonas pelagimontana</name>
    <dbReference type="NCBI Taxonomy" id="1858656"/>
    <lineage>
        <taxon>Bacteria</taxon>
        <taxon>Pseudomonadati</taxon>
        <taxon>Pseudomonadota</taxon>
        <taxon>Gammaproteobacteria</taxon>
        <taxon>Alteromonadales</taxon>
        <taxon>Alteromonadaceae</taxon>
        <taxon>Alteromonas/Salinimonas group</taxon>
        <taxon>Alteromonas</taxon>
    </lineage>
</organism>
<evidence type="ECO:0000256" key="9">
    <source>
        <dbReference type="RuleBase" id="RU003357"/>
    </source>
</evidence>
<dbReference type="PROSITE" id="PS51257">
    <property type="entry name" value="PROKAR_LIPOPROTEIN"/>
    <property type="match status" value="1"/>
</dbReference>
<evidence type="ECO:0000256" key="8">
    <source>
        <dbReference type="PROSITE-ProRule" id="PRU01360"/>
    </source>
</evidence>
<dbReference type="InterPro" id="IPR000531">
    <property type="entry name" value="Beta-barrel_TonB"/>
</dbReference>
<feature type="domain" description="TonB-dependent receptor-like beta-barrel" evidence="11">
    <location>
        <begin position="449"/>
        <end position="905"/>
    </location>
</feature>
<evidence type="ECO:0000313" key="13">
    <source>
        <dbReference type="EMBL" id="QJR81260.1"/>
    </source>
</evidence>
<evidence type="ECO:0000256" key="7">
    <source>
        <dbReference type="ARBA" id="ARBA00023237"/>
    </source>
</evidence>
<dbReference type="NCBIfam" id="TIGR01782">
    <property type="entry name" value="TonB-Xanth-Caul"/>
    <property type="match status" value="1"/>
</dbReference>
<keyword evidence="10" id="KW-0732">Signal</keyword>
<evidence type="ECO:0000256" key="2">
    <source>
        <dbReference type="ARBA" id="ARBA00022448"/>
    </source>
</evidence>
<comment type="similarity">
    <text evidence="8 9">Belongs to the TonB-dependent receptor family.</text>
</comment>
<keyword evidence="14" id="KW-1185">Reference proteome</keyword>
<evidence type="ECO:0000256" key="3">
    <source>
        <dbReference type="ARBA" id="ARBA00022452"/>
    </source>
</evidence>